<gene>
    <name evidence="10" type="ORF">D3Z33_10310</name>
</gene>
<dbReference type="AlphaFoldDB" id="A0A845QY99"/>
<feature type="transmembrane region" description="Helical" evidence="7">
    <location>
        <begin position="156"/>
        <end position="182"/>
    </location>
</feature>
<dbReference type="InterPro" id="IPR017871">
    <property type="entry name" value="ABC_transporter-like_CS"/>
</dbReference>
<feature type="transmembrane region" description="Helical" evidence="7">
    <location>
        <begin position="67"/>
        <end position="83"/>
    </location>
</feature>
<sequence>MNTSTNVRHKKIGILKTPLIYARKYAVIIAIQKILEGIVPTLQILATAKFLDTAIAIVDKNKNFNDIFIPLGLVMLLLVYSLMSQKLVKFIEVKLEMELREKLRVSITEKRAKLKYSHVENNCTWDLISRVSKDPEIRFKDAYNEFLSMVAMFIRIIGLLFVIFIHAWWAAIIILLISFPLFKVALKNGTDSYEADREISKYRRRFEYLGKVLTGRESAEERTLFGYSKGINEKWKEQYEIARKIEYKTVLKNVTRTRIRGIITAIISIIIIIILLKPVQMESLSIGLFISIANGVFELIQLMSWQFTYYIEELAKNKEYVVDFNEFYSLDETEGAIDKPSKENIDFDCLEFKDVSFKYPKTNNYILKNLSFVIKKGGHYSFVGVNGAGKTTITKLITGLYDNFEGQIFINGKDIREYKQSELKSFCSVVYQDFAKYFISFRDNIALGDINNIENNNMKDKVKSSMRIMGLYDVAEKLRNGIETQLGKIKENGVDLSGGQWQRIGMARAINNNAPIRILDEPTASLDPISESNIYEHFEEISKGGTTIFISHRLGSTKLASEIFVIGNGTIIEKGSHEELMKLRGIYSDMYESQRSWYL</sequence>
<dbReference type="Proteomes" id="UP000467132">
    <property type="component" value="Unassembled WGS sequence"/>
</dbReference>
<dbReference type="InterPro" id="IPR039421">
    <property type="entry name" value="Type_1_exporter"/>
</dbReference>
<dbReference type="InterPro" id="IPR036640">
    <property type="entry name" value="ABC1_TM_sf"/>
</dbReference>
<evidence type="ECO:0000256" key="5">
    <source>
        <dbReference type="ARBA" id="ARBA00022989"/>
    </source>
</evidence>
<dbReference type="InterPro" id="IPR003439">
    <property type="entry name" value="ABC_transporter-like_ATP-bd"/>
</dbReference>
<dbReference type="PROSITE" id="PS50893">
    <property type="entry name" value="ABC_TRANSPORTER_2"/>
    <property type="match status" value="1"/>
</dbReference>
<dbReference type="PANTHER" id="PTHR24221:SF646">
    <property type="entry name" value="HAEMOLYSIN SECRETION ATP-BINDING PROTEIN"/>
    <property type="match status" value="1"/>
</dbReference>
<evidence type="ECO:0000256" key="3">
    <source>
        <dbReference type="ARBA" id="ARBA00022741"/>
    </source>
</evidence>
<dbReference type="Pfam" id="PF00664">
    <property type="entry name" value="ABC_membrane"/>
    <property type="match status" value="1"/>
</dbReference>
<accession>A0A845QY99</accession>
<protein>
    <submittedName>
        <fullName evidence="10">ABC transporter ATP-binding protein</fullName>
    </submittedName>
</protein>
<dbReference type="GO" id="GO:0005524">
    <property type="term" value="F:ATP binding"/>
    <property type="evidence" value="ECO:0007669"/>
    <property type="project" value="UniProtKB-KW"/>
</dbReference>
<dbReference type="PROSITE" id="PS50929">
    <property type="entry name" value="ABC_TM1F"/>
    <property type="match status" value="1"/>
</dbReference>
<evidence type="ECO:0000256" key="6">
    <source>
        <dbReference type="ARBA" id="ARBA00023136"/>
    </source>
</evidence>
<evidence type="ECO:0000313" key="11">
    <source>
        <dbReference type="Proteomes" id="UP000467132"/>
    </source>
</evidence>
<keyword evidence="6 7" id="KW-0472">Membrane</keyword>
<keyword evidence="11" id="KW-1185">Reference proteome</keyword>
<keyword evidence="2 7" id="KW-0812">Transmembrane</keyword>
<keyword evidence="4 10" id="KW-0067">ATP-binding</keyword>
<dbReference type="Gene3D" id="1.20.1560.10">
    <property type="entry name" value="ABC transporter type 1, transmembrane domain"/>
    <property type="match status" value="1"/>
</dbReference>
<keyword evidence="3" id="KW-0547">Nucleotide-binding</keyword>
<feature type="transmembrane region" description="Helical" evidence="7">
    <location>
        <begin position="259"/>
        <end position="276"/>
    </location>
</feature>
<feature type="transmembrane region" description="Helical" evidence="7">
    <location>
        <begin position="288"/>
        <end position="311"/>
    </location>
</feature>
<feature type="domain" description="ABC transmembrane type-1" evidence="9">
    <location>
        <begin position="34"/>
        <end position="305"/>
    </location>
</feature>
<dbReference type="Pfam" id="PF00005">
    <property type="entry name" value="ABC_tran"/>
    <property type="match status" value="1"/>
</dbReference>
<dbReference type="SUPFAM" id="SSF52540">
    <property type="entry name" value="P-loop containing nucleoside triphosphate hydrolases"/>
    <property type="match status" value="1"/>
</dbReference>
<dbReference type="GO" id="GO:0005886">
    <property type="term" value="C:plasma membrane"/>
    <property type="evidence" value="ECO:0007669"/>
    <property type="project" value="UniProtKB-SubCell"/>
</dbReference>
<dbReference type="SMART" id="SM00382">
    <property type="entry name" value="AAA"/>
    <property type="match status" value="1"/>
</dbReference>
<dbReference type="GO" id="GO:0016887">
    <property type="term" value="F:ATP hydrolysis activity"/>
    <property type="evidence" value="ECO:0007669"/>
    <property type="project" value="InterPro"/>
</dbReference>
<dbReference type="InterPro" id="IPR003593">
    <property type="entry name" value="AAA+_ATPase"/>
</dbReference>
<dbReference type="GO" id="GO:0034040">
    <property type="term" value="F:ATPase-coupled lipid transmembrane transporter activity"/>
    <property type="evidence" value="ECO:0007669"/>
    <property type="project" value="TreeGrafter"/>
</dbReference>
<organism evidence="10 11">
    <name type="scientific">Senegalia massiliensis</name>
    <dbReference type="NCBI Taxonomy" id="1720316"/>
    <lineage>
        <taxon>Bacteria</taxon>
        <taxon>Bacillati</taxon>
        <taxon>Bacillota</taxon>
        <taxon>Clostridia</taxon>
        <taxon>Eubacteriales</taxon>
        <taxon>Clostridiaceae</taxon>
        <taxon>Senegalia</taxon>
    </lineage>
</organism>
<comment type="caution">
    <text evidence="10">The sequence shown here is derived from an EMBL/GenBank/DDBJ whole genome shotgun (WGS) entry which is preliminary data.</text>
</comment>
<dbReference type="RefSeq" id="WP_243153483.1">
    <property type="nucleotide sequence ID" value="NZ_QXXA01000011.1"/>
</dbReference>
<name>A0A845QY99_9CLOT</name>
<comment type="subcellular location">
    <subcellularLocation>
        <location evidence="1">Cell membrane</location>
        <topology evidence="1">Multi-pass membrane protein</topology>
    </subcellularLocation>
</comment>
<evidence type="ECO:0000313" key="10">
    <source>
        <dbReference type="EMBL" id="NBI07241.1"/>
    </source>
</evidence>
<dbReference type="PROSITE" id="PS00211">
    <property type="entry name" value="ABC_TRANSPORTER_1"/>
    <property type="match status" value="1"/>
</dbReference>
<keyword evidence="5 7" id="KW-1133">Transmembrane helix</keyword>
<evidence type="ECO:0000259" key="9">
    <source>
        <dbReference type="PROSITE" id="PS50929"/>
    </source>
</evidence>
<dbReference type="InterPro" id="IPR027417">
    <property type="entry name" value="P-loop_NTPase"/>
</dbReference>
<evidence type="ECO:0000256" key="2">
    <source>
        <dbReference type="ARBA" id="ARBA00022692"/>
    </source>
</evidence>
<dbReference type="SUPFAM" id="SSF90123">
    <property type="entry name" value="ABC transporter transmembrane region"/>
    <property type="match status" value="1"/>
</dbReference>
<dbReference type="PANTHER" id="PTHR24221">
    <property type="entry name" value="ATP-BINDING CASSETTE SUB-FAMILY B"/>
    <property type="match status" value="1"/>
</dbReference>
<dbReference type="GO" id="GO:0140359">
    <property type="term" value="F:ABC-type transporter activity"/>
    <property type="evidence" value="ECO:0007669"/>
    <property type="project" value="InterPro"/>
</dbReference>
<proteinExistence type="predicted"/>
<reference evidence="10 11" key="1">
    <citation type="submission" date="2018-08" db="EMBL/GenBank/DDBJ databases">
        <title>Murine metabolic-syndrome-specific gut microbial biobank.</title>
        <authorList>
            <person name="Liu C."/>
        </authorList>
    </citation>
    <scope>NUCLEOTIDE SEQUENCE [LARGE SCALE GENOMIC DNA]</scope>
    <source>
        <strain evidence="10 11">583</strain>
    </source>
</reference>
<evidence type="ECO:0000259" key="8">
    <source>
        <dbReference type="PROSITE" id="PS50893"/>
    </source>
</evidence>
<dbReference type="EMBL" id="QXXA01000011">
    <property type="protein sequence ID" value="NBI07241.1"/>
    <property type="molecule type" value="Genomic_DNA"/>
</dbReference>
<feature type="domain" description="ABC transporter" evidence="8">
    <location>
        <begin position="350"/>
        <end position="593"/>
    </location>
</feature>
<dbReference type="InterPro" id="IPR011527">
    <property type="entry name" value="ABC1_TM_dom"/>
</dbReference>
<evidence type="ECO:0000256" key="1">
    <source>
        <dbReference type="ARBA" id="ARBA00004651"/>
    </source>
</evidence>
<dbReference type="Gene3D" id="3.40.50.300">
    <property type="entry name" value="P-loop containing nucleotide triphosphate hydrolases"/>
    <property type="match status" value="1"/>
</dbReference>
<evidence type="ECO:0000256" key="4">
    <source>
        <dbReference type="ARBA" id="ARBA00022840"/>
    </source>
</evidence>
<evidence type="ECO:0000256" key="7">
    <source>
        <dbReference type="SAM" id="Phobius"/>
    </source>
</evidence>